<evidence type="ECO:0000256" key="3">
    <source>
        <dbReference type="ARBA" id="ARBA00022989"/>
    </source>
</evidence>
<proteinExistence type="predicted"/>
<evidence type="ECO:0000256" key="2">
    <source>
        <dbReference type="ARBA" id="ARBA00022692"/>
    </source>
</evidence>
<dbReference type="GO" id="GO:0007165">
    <property type="term" value="P:signal transduction"/>
    <property type="evidence" value="ECO:0007669"/>
    <property type="project" value="TreeGrafter"/>
</dbReference>
<dbReference type="InterPro" id="IPR028082">
    <property type="entry name" value="Peripla_BP_I"/>
</dbReference>
<feature type="signal peptide" evidence="6">
    <location>
        <begin position="1"/>
        <end position="23"/>
    </location>
</feature>
<feature type="transmembrane region" description="Helical" evidence="5">
    <location>
        <begin position="468"/>
        <end position="487"/>
    </location>
</feature>
<keyword evidence="4 5" id="KW-0472">Membrane</keyword>
<evidence type="ECO:0000313" key="9">
    <source>
        <dbReference type="Proteomes" id="UP000192578"/>
    </source>
</evidence>
<evidence type="ECO:0000256" key="5">
    <source>
        <dbReference type="SAM" id="Phobius"/>
    </source>
</evidence>
<dbReference type="GO" id="GO:0016020">
    <property type="term" value="C:membrane"/>
    <property type="evidence" value="ECO:0007669"/>
    <property type="project" value="UniProtKB-SubCell"/>
</dbReference>
<dbReference type="InterPro" id="IPR052612">
    <property type="entry name" value="ANP_Clearance_Receptor"/>
</dbReference>
<keyword evidence="3 5" id="KW-1133">Transmembrane helix</keyword>
<feature type="domain" description="Receptor ligand binding region" evidence="7">
    <location>
        <begin position="50"/>
        <end position="399"/>
    </location>
</feature>
<dbReference type="GO" id="GO:0038023">
    <property type="term" value="F:signaling receptor activity"/>
    <property type="evidence" value="ECO:0007669"/>
    <property type="project" value="TreeGrafter"/>
</dbReference>
<dbReference type="GO" id="GO:0017046">
    <property type="term" value="F:peptide hormone binding"/>
    <property type="evidence" value="ECO:0007669"/>
    <property type="project" value="TreeGrafter"/>
</dbReference>
<accession>A0A1W0WQ38</accession>
<organism evidence="8 9">
    <name type="scientific">Hypsibius exemplaris</name>
    <name type="common">Freshwater tardigrade</name>
    <dbReference type="NCBI Taxonomy" id="2072580"/>
    <lineage>
        <taxon>Eukaryota</taxon>
        <taxon>Metazoa</taxon>
        <taxon>Ecdysozoa</taxon>
        <taxon>Tardigrada</taxon>
        <taxon>Eutardigrada</taxon>
        <taxon>Parachela</taxon>
        <taxon>Hypsibioidea</taxon>
        <taxon>Hypsibiidae</taxon>
        <taxon>Hypsibius</taxon>
    </lineage>
</organism>
<evidence type="ECO:0000259" key="7">
    <source>
        <dbReference type="Pfam" id="PF01094"/>
    </source>
</evidence>
<dbReference type="InterPro" id="IPR001828">
    <property type="entry name" value="ANF_lig-bd_rcpt"/>
</dbReference>
<dbReference type="Pfam" id="PF01094">
    <property type="entry name" value="ANF_receptor"/>
    <property type="match status" value="1"/>
</dbReference>
<comment type="subcellular location">
    <subcellularLocation>
        <location evidence="1">Membrane</location>
    </subcellularLocation>
</comment>
<dbReference type="CDD" id="cd06352">
    <property type="entry name" value="PBP1_NPR_GC-like"/>
    <property type="match status" value="1"/>
</dbReference>
<evidence type="ECO:0000256" key="6">
    <source>
        <dbReference type="SAM" id="SignalP"/>
    </source>
</evidence>
<name>A0A1W0WQ38_HYPEX</name>
<keyword evidence="9" id="KW-1185">Reference proteome</keyword>
<dbReference type="PANTHER" id="PTHR44755:SF8">
    <property type="entry name" value="RECEPTOR LIGAND BINDING REGION DOMAIN-CONTAINING PROTEIN"/>
    <property type="match status" value="1"/>
</dbReference>
<feature type="chain" id="PRO_5012890336" description="Receptor ligand binding region domain-containing protein" evidence="6">
    <location>
        <begin position="24"/>
        <end position="549"/>
    </location>
</feature>
<evidence type="ECO:0000256" key="1">
    <source>
        <dbReference type="ARBA" id="ARBA00004370"/>
    </source>
</evidence>
<comment type="caution">
    <text evidence="8">The sequence shown here is derived from an EMBL/GenBank/DDBJ whole genome shotgun (WGS) entry which is preliminary data.</text>
</comment>
<dbReference type="AlphaFoldDB" id="A0A1W0WQ38"/>
<evidence type="ECO:0000313" key="8">
    <source>
        <dbReference type="EMBL" id="OQV17320.1"/>
    </source>
</evidence>
<dbReference type="Proteomes" id="UP000192578">
    <property type="component" value="Unassembled WGS sequence"/>
</dbReference>
<dbReference type="SUPFAM" id="SSF53822">
    <property type="entry name" value="Periplasmic binding protein-like I"/>
    <property type="match status" value="1"/>
</dbReference>
<sequence length="549" mass="62708">MVVILLLWDPALWGSFFPTPTASNCLIQIEIACPGQLYPSIAGALAFSGPAYEAAVVEANRRYRGIFNFSLTYLASDLNMRDCNVMKDMSSQFVANWYYKQRSDPKSLGIILTPGCLDVSSIHQLVGNWNILYFSTVGQEKSNYVLPAPLLIGSSYIGLPFLGLAFARLLRRYNWRNVYMIVDDDSPPMSRSIALELTKLQVGSSAFTLFPRAIRSKTVKTYDWYLDDFHNRSRVMIFLAHGTQVRKFMIEASLRNMTNGEYAYICLEPSPYKLYGNLSWRYDDSNDSVAREAFRSVFIVHPNYTLQADSPEAAELAAGFRLRAKQNWNLSYTEDDQPRYEVLTGYSTVAMFAQVLNETFGTNGGGLPDATQISRRFLNRTFRDNYTNMFIDETGLRRLNLAVSQAGQNEPNYRQTILVESQARNFEFLAVHDVARTWHGTPWPPRDEPFCGLRERNANCAQSRLVDLLAPFVVVCLLAVPSAVFWTRKAMASMHRRSIWWNLDPELYWPANATASDLVQFSHYNCASATTRLSRYYLRQYWDLPPLLH</sequence>
<protein>
    <recommendedName>
        <fullName evidence="7">Receptor ligand binding region domain-containing protein</fullName>
    </recommendedName>
</protein>
<gene>
    <name evidence="8" type="ORF">BV898_08569</name>
</gene>
<evidence type="ECO:0000256" key="4">
    <source>
        <dbReference type="ARBA" id="ARBA00023136"/>
    </source>
</evidence>
<dbReference type="Gene3D" id="3.40.50.2300">
    <property type="match status" value="1"/>
</dbReference>
<keyword evidence="6" id="KW-0732">Signal</keyword>
<reference evidence="9" key="1">
    <citation type="submission" date="2017-01" db="EMBL/GenBank/DDBJ databases">
        <title>Comparative genomics of anhydrobiosis in the tardigrade Hypsibius dujardini.</title>
        <authorList>
            <person name="Yoshida Y."/>
            <person name="Koutsovoulos G."/>
            <person name="Laetsch D."/>
            <person name="Stevens L."/>
            <person name="Kumar S."/>
            <person name="Horikawa D."/>
            <person name="Ishino K."/>
            <person name="Komine S."/>
            <person name="Tomita M."/>
            <person name="Blaxter M."/>
            <person name="Arakawa K."/>
        </authorList>
    </citation>
    <scope>NUCLEOTIDE SEQUENCE [LARGE SCALE GENOMIC DNA]</scope>
    <source>
        <strain evidence="9">Z151</strain>
    </source>
</reference>
<keyword evidence="2 5" id="KW-0812">Transmembrane</keyword>
<dbReference type="PANTHER" id="PTHR44755">
    <property type="entry name" value="NATRIURETIC PEPTIDE RECEPTOR 3-RELATED"/>
    <property type="match status" value="1"/>
</dbReference>
<dbReference type="EMBL" id="MTYJ01000062">
    <property type="protein sequence ID" value="OQV17320.1"/>
    <property type="molecule type" value="Genomic_DNA"/>
</dbReference>